<proteinExistence type="predicted"/>
<feature type="domain" description="HTH araC/xylS-type" evidence="5">
    <location>
        <begin position="422"/>
        <end position="528"/>
    </location>
</feature>
<evidence type="ECO:0000313" key="7">
    <source>
        <dbReference type="Proteomes" id="UP000298200"/>
    </source>
</evidence>
<dbReference type="Pfam" id="PF12833">
    <property type="entry name" value="HTH_18"/>
    <property type="match status" value="1"/>
</dbReference>
<dbReference type="PANTHER" id="PTHR43280:SF29">
    <property type="entry name" value="ARAC-FAMILY TRANSCRIPTIONAL REGULATOR"/>
    <property type="match status" value="1"/>
</dbReference>
<dbReference type="Pfam" id="PF07695">
    <property type="entry name" value="7TMR-DISM_7TM"/>
    <property type="match status" value="1"/>
</dbReference>
<dbReference type="Gene3D" id="1.10.10.60">
    <property type="entry name" value="Homeodomain-like"/>
    <property type="match status" value="1"/>
</dbReference>
<evidence type="ECO:0000256" key="1">
    <source>
        <dbReference type="ARBA" id="ARBA00023015"/>
    </source>
</evidence>
<gene>
    <name evidence="6" type="ORF">EHQ46_10900</name>
</gene>
<evidence type="ECO:0000313" key="6">
    <source>
        <dbReference type="EMBL" id="TGL19897.1"/>
    </source>
</evidence>
<keyword evidence="1" id="KW-0805">Transcription regulation</keyword>
<evidence type="ECO:0000256" key="2">
    <source>
        <dbReference type="ARBA" id="ARBA00023125"/>
    </source>
</evidence>
<dbReference type="Proteomes" id="UP000298200">
    <property type="component" value="Unassembled WGS sequence"/>
</dbReference>
<name>A0ABY2LZV9_9LEPT</name>
<dbReference type="InterPro" id="IPR009057">
    <property type="entry name" value="Homeodomain-like_sf"/>
</dbReference>
<dbReference type="SUPFAM" id="SSF46689">
    <property type="entry name" value="Homeodomain-like"/>
    <property type="match status" value="1"/>
</dbReference>
<protein>
    <submittedName>
        <fullName evidence="6">Helix-turn-helix domain-containing protein</fullName>
    </submittedName>
</protein>
<dbReference type="InterPro" id="IPR018062">
    <property type="entry name" value="HTH_AraC-typ_CS"/>
</dbReference>
<reference evidence="7" key="1">
    <citation type="journal article" date="2019" name="PLoS Negl. Trop. Dis.">
        <title>Revisiting the worldwide diversity of Leptospira species in the environment.</title>
        <authorList>
            <person name="Vincent A.T."/>
            <person name="Schiettekatte O."/>
            <person name="Bourhy P."/>
            <person name="Veyrier F.J."/>
            <person name="Picardeau M."/>
        </authorList>
    </citation>
    <scope>NUCLEOTIDE SEQUENCE [LARGE SCALE GENOMIC DNA]</scope>
    <source>
        <strain evidence="7">201800272</strain>
    </source>
</reference>
<keyword evidence="2" id="KW-0238">DNA-binding</keyword>
<feature type="transmembrane region" description="Helical" evidence="4">
    <location>
        <begin position="191"/>
        <end position="211"/>
    </location>
</feature>
<feature type="transmembrane region" description="Helical" evidence="4">
    <location>
        <begin position="254"/>
        <end position="274"/>
    </location>
</feature>
<keyword evidence="3" id="KW-0804">Transcription</keyword>
<accession>A0ABY2LZV9</accession>
<keyword evidence="4" id="KW-1133">Transmembrane helix</keyword>
<feature type="transmembrane region" description="Helical" evidence="4">
    <location>
        <begin position="218"/>
        <end position="242"/>
    </location>
</feature>
<feature type="transmembrane region" description="Helical" evidence="4">
    <location>
        <begin position="367"/>
        <end position="389"/>
    </location>
</feature>
<dbReference type="InterPro" id="IPR011623">
    <property type="entry name" value="7TMR_DISM_rcpt_extracell_dom1"/>
</dbReference>
<evidence type="ECO:0000256" key="3">
    <source>
        <dbReference type="ARBA" id="ARBA00023163"/>
    </source>
</evidence>
<comment type="caution">
    <text evidence="6">The sequence shown here is derived from an EMBL/GenBank/DDBJ whole genome shotgun (WGS) entry which is preliminary data.</text>
</comment>
<sequence>MISLLPPMERIFEHFKFLIFSIVLILTFNTTIGAEKLSPELWRTEYHILKTTESNYLSNLHSMEWIPFHGSLALGFEHQNVLVRVSYLGETNMWEQNALYLENPVAYVDSITVFQWEGGKLIATQDGDIHPKRKSIFSQHPYPLFSLNVNSIKQNKEFFILYNSLSNLFISPEIYDEETILSEVFGVRDLFFIYFGIILIVFILNAVLFGLTRNSSFLYYMLYVFTSFLYQLSFTGYAKIFLWPNAGKWNDQSMVFFGSIALVSVALFSIRFLVLQKRIPVVYQWIRILIYLILTNAVFSLFIRSIWNDPIVHILGIITSLTLFGSGIYLLLKKLEIARFYVLAWTILLISILCFNFYALGILSDSIIFRHAIQLGTMAEMLLFQFAIVDRLMKPKEESIVKVERESKQNSRNQRIASLNQEDLIYQINHILSEEKLFCDEDLNVNRLSTILGIRSDQTSALLNERLGVSFTQLLSKYRIEEACKILKEDPSKNILTVAFAVGFNTKSAFYESFQKIVGKTPTEYKKSLNS</sequence>
<feature type="transmembrane region" description="Helical" evidence="4">
    <location>
        <begin position="313"/>
        <end position="332"/>
    </location>
</feature>
<dbReference type="EMBL" id="RQFU01000018">
    <property type="protein sequence ID" value="TGL19897.1"/>
    <property type="molecule type" value="Genomic_DNA"/>
</dbReference>
<keyword evidence="7" id="KW-1185">Reference proteome</keyword>
<feature type="transmembrane region" description="Helical" evidence="4">
    <location>
        <begin position="339"/>
        <end position="361"/>
    </location>
</feature>
<keyword evidence="4" id="KW-0812">Transmembrane</keyword>
<feature type="transmembrane region" description="Helical" evidence="4">
    <location>
        <begin position="286"/>
        <end position="307"/>
    </location>
</feature>
<evidence type="ECO:0000256" key="4">
    <source>
        <dbReference type="SAM" id="Phobius"/>
    </source>
</evidence>
<dbReference type="PROSITE" id="PS00041">
    <property type="entry name" value="HTH_ARAC_FAMILY_1"/>
    <property type="match status" value="1"/>
</dbReference>
<dbReference type="PANTHER" id="PTHR43280">
    <property type="entry name" value="ARAC-FAMILY TRANSCRIPTIONAL REGULATOR"/>
    <property type="match status" value="1"/>
</dbReference>
<organism evidence="6 7">
    <name type="scientific">Leptospira yanagawae</name>
    <dbReference type="NCBI Taxonomy" id="293069"/>
    <lineage>
        <taxon>Bacteria</taxon>
        <taxon>Pseudomonadati</taxon>
        <taxon>Spirochaetota</taxon>
        <taxon>Spirochaetia</taxon>
        <taxon>Leptospirales</taxon>
        <taxon>Leptospiraceae</taxon>
        <taxon>Leptospira</taxon>
    </lineage>
</organism>
<dbReference type="SMART" id="SM00342">
    <property type="entry name" value="HTH_ARAC"/>
    <property type="match status" value="1"/>
</dbReference>
<evidence type="ECO:0000259" key="5">
    <source>
        <dbReference type="PROSITE" id="PS01124"/>
    </source>
</evidence>
<keyword evidence="4" id="KW-0472">Membrane</keyword>
<dbReference type="PROSITE" id="PS01124">
    <property type="entry name" value="HTH_ARAC_FAMILY_2"/>
    <property type="match status" value="1"/>
</dbReference>
<dbReference type="Gene3D" id="2.60.40.2380">
    <property type="match status" value="1"/>
</dbReference>
<dbReference type="InterPro" id="IPR018060">
    <property type="entry name" value="HTH_AraC"/>
</dbReference>